<dbReference type="EMBL" id="SUTG01000003">
    <property type="protein sequence ID" value="MBE6511737.1"/>
    <property type="molecule type" value="Genomic_DNA"/>
</dbReference>
<dbReference type="SUPFAM" id="SSF53800">
    <property type="entry name" value="Chelatase"/>
    <property type="match status" value="2"/>
</dbReference>
<feature type="region of interest" description="Disordered" evidence="5">
    <location>
        <begin position="247"/>
        <end position="292"/>
    </location>
</feature>
<evidence type="ECO:0000256" key="4">
    <source>
        <dbReference type="ARBA" id="ARBA00023285"/>
    </source>
</evidence>
<dbReference type="InterPro" id="IPR002762">
    <property type="entry name" value="CbiX-like"/>
</dbReference>
<dbReference type="Proteomes" id="UP000732619">
    <property type="component" value="Unassembled WGS sequence"/>
</dbReference>
<sequence length="327" mass="36598">MSYEDTAVLLLSHGSTLPYAEEVFKKICAKFKEATEFDAEVGYMKVAKPNLPQAINILKERNPNLKRIIATPVFLAAGIHTNIDIPIILGLEPKEVDPRQPDGNYPEGHYLYGLEEVDFDGDIDLLGPIGPNPKLLKIINNKISGALEESKLDADAKTGVLLVVHGSRLNYSKEFITDLFGQFEAQCDYPCDFGFMELVDPNIPTSINKLVSENEVDRLVVVPVFIAPGAHTTRDIPTILGFIEDDGTGHHHHHHHDHGHSHSHDHEHSHDHDHDHGHSHSNGHHHHHHGHDDVKMEFDGEILYPDPICDDDILIEILEDMVKDALD</sequence>
<feature type="compositionally biased region" description="Basic residues" evidence="5">
    <location>
        <begin position="250"/>
        <end position="259"/>
    </location>
</feature>
<evidence type="ECO:0000256" key="3">
    <source>
        <dbReference type="ARBA" id="ARBA00023239"/>
    </source>
</evidence>
<dbReference type="NCBIfam" id="NF033198">
    <property type="entry name" value="F430_CfbA"/>
    <property type="match status" value="1"/>
</dbReference>
<evidence type="ECO:0000256" key="2">
    <source>
        <dbReference type="ARBA" id="ARBA00022723"/>
    </source>
</evidence>
<proteinExistence type="predicted"/>
<dbReference type="Gene3D" id="3.40.50.1400">
    <property type="match status" value="2"/>
</dbReference>
<accession>A0A8T3VM67</accession>
<keyword evidence="1" id="KW-0169">Cobalamin biosynthesis</keyword>
<keyword evidence="2" id="KW-0479">Metal-binding</keyword>
<gene>
    <name evidence="6" type="primary">cfbA</name>
    <name evidence="6" type="ORF">E7Z75_01110</name>
</gene>
<evidence type="ECO:0000313" key="6">
    <source>
        <dbReference type="EMBL" id="MBE6511737.1"/>
    </source>
</evidence>
<dbReference type="Pfam" id="PF01903">
    <property type="entry name" value="CbiX"/>
    <property type="match status" value="2"/>
</dbReference>
<evidence type="ECO:0000313" key="7">
    <source>
        <dbReference type="Proteomes" id="UP000732619"/>
    </source>
</evidence>
<dbReference type="GO" id="GO:0016829">
    <property type="term" value="F:lyase activity"/>
    <property type="evidence" value="ECO:0007669"/>
    <property type="project" value="UniProtKB-KW"/>
</dbReference>
<dbReference type="PANTHER" id="PTHR33542">
    <property type="entry name" value="SIROHYDROCHLORIN FERROCHELATASE, CHLOROPLASTIC"/>
    <property type="match status" value="1"/>
</dbReference>
<evidence type="ECO:0000256" key="1">
    <source>
        <dbReference type="ARBA" id="ARBA00022573"/>
    </source>
</evidence>
<keyword evidence="3" id="KW-0456">Lyase</keyword>
<evidence type="ECO:0000256" key="5">
    <source>
        <dbReference type="SAM" id="MobiDB-lite"/>
    </source>
</evidence>
<dbReference type="GO" id="GO:0046872">
    <property type="term" value="F:metal ion binding"/>
    <property type="evidence" value="ECO:0007669"/>
    <property type="project" value="UniProtKB-KW"/>
</dbReference>
<reference evidence="6" key="1">
    <citation type="submission" date="2019-04" db="EMBL/GenBank/DDBJ databases">
        <title>Evolution of Biomass-Degrading Anaerobic Consortia Revealed by Metagenomics.</title>
        <authorList>
            <person name="Peng X."/>
        </authorList>
    </citation>
    <scope>NUCLEOTIDE SEQUENCE</scope>
    <source>
        <strain evidence="6">SIG14</strain>
    </source>
</reference>
<dbReference type="InterPro" id="IPR050963">
    <property type="entry name" value="Sirohydro_Cobaltochel/CbiX"/>
</dbReference>
<comment type="caution">
    <text evidence="6">The sequence shown here is derived from an EMBL/GenBank/DDBJ whole genome shotgun (WGS) entry which is preliminary data.</text>
</comment>
<protein>
    <submittedName>
        <fullName evidence="6">Sirohydrochlorin nickelochelatase</fullName>
    </submittedName>
</protein>
<dbReference type="GO" id="GO:0009236">
    <property type="term" value="P:cobalamin biosynthetic process"/>
    <property type="evidence" value="ECO:0007669"/>
    <property type="project" value="UniProtKB-KW"/>
</dbReference>
<organism evidence="6 7">
    <name type="scientific">Methanobrevibacter olleyae</name>
    <dbReference type="NCBI Taxonomy" id="294671"/>
    <lineage>
        <taxon>Archaea</taxon>
        <taxon>Methanobacteriati</taxon>
        <taxon>Methanobacteriota</taxon>
        <taxon>Methanomada group</taxon>
        <taxon>Methanobacteria</taxon>
        <taxon>Methanobacteriales</taxon>
        <taxon>Methanobacteriaceae</taxon>
        <taxon>Methanobrevibacter</taxon>
    </lineage>
</organism>
<dbReference type="CDD" id="cd03416">
    <property type="entry name" value="CbiX_SirB_N"/>
    <property type="match status" value="2"/>
</dbReference>
<keyword evidence="4" id="KW-0170">Cobalt</keyword>
<feature type="compositionally biased region" description="Basic residues" evidence="5">
    <location>
        <begin position="279"/>
        <end position="289"/>
    </location>
</feature>
<dbReference type="AlphaFoldDB" id="A0A8T3VM67"/>
<feature type="compositionally biased region" description="Basic and acidic residues" evidence="5">
    <location>
        <begin position="260"/>
        <end position="278"/>
    </location>
</feature>
<dbReference type="PANTHER" id="PTHR33542:SF3">
    <property type="entry name" value="SIROHYDROCHLORIN FERROCHELATASE, CHLOROPLASTIC"/>
    <property type="match status" value="1"/>
</dbReference>
<name>A0A8T3VM67_METOL</name>